<dbReference type="Pfam" id="PF09763">
    <property type="entry name" value="Sec3_CC"/>
    <property type="match status" value="1"/>
</dbReference>
<dbReference type="FunFam" id="2.30.29.90:FF:000003">
    <property type="entry name" value="Exocyst complex component Sec3"/>
    <property type="match status" value="1"/>
</dbReference>
<feature type="compositionally biased region" description="Polar residues" evidence="5">
    <location>
        <begin position="321"/>
        <end position="333"/>
    </location>
</feature>
<feature type="compositionally biased region" description="Low complexity" evidence="5">
    <location>
        <begin position="389"/>
        <end position="408"/>
    </location>
</feature>
<gene>
    <name evidence="7" type="ORF">B0A54_03320</name>
</gene>
<feature type="compositionally biased region" description="Low complexity" evidence="5">
    <location>
        <begin position="924"/>
        <end position="935"/>
    </location>
</feature>
<dbReference type="Pfam" id="PF15277">
    <property type="entry name" value="Sec3-PIP2_bind"/>
    <property type="match status" value="1"/>
</dbReference>
<evidence type="ECO:0000259" key="6">
    <source>
        <dbReference type="SMART" id="SM01313"/>
    </source>
</evidence>
<organism evidence="7 8">
    <name type="scientific">Friedmanniomyces endolithicus</name>
    <dbReference type="NCBI Taxonomy" id="329885"/>
    <lineage>
        <taxon>Eukaryota</taxon>
        <taxon>Fungi</taxon>
        <taxon>Dikarya</taxon>
        <taxon>Ascomycota</taxon>
        <taxon>Pezizomycotina</taxon>
        <taxon>Dothideomycetes</taxon>
        <taxon>Dothideomycetidae</taxon>
        <taxon>Mycosphaerellales</taxon>
        <taxon>Teratosphaeriaceae</taxon>
        <taxon>Friedmanniomyces</taxon>
    </lineage>
</organism>
<feature type="region of interest" description="Disordered" evidence="5">
    <location>
        <begin position="1577"/>
        <end position="1598"/>
    </location>
</feature>
<dbReference type="SMART" id="SM01313">
    <property type="entry name" value="Sec3-PIP2_bind"/>
    <property type="match status" value="1"/>
</dbReference>
<dbReference type="GO" id="GO:0005886">
    <property type="term" value="C:plasma membrane"/>
    <property type="evidence" value="ECO:0007669"/>
    <property type="project" value="TreeGrafter"/>
</dbReference>
<feature type="compositionally biased region" description="Low complexity" evidence="5">
    <location>
        <begin position="435"/>
        <end position="471"/>
    </location>
</feature>
<dbReference type="PANTHER" id="PTHR16092:SF14">
    <property type="entry name" value="EXOCYST COMPLEX COMPONENT 1 ISOFORM X1"/>
    <property type="match status" value="1"/>
</dbReference>
<dbReference type="OrthoDB" id="27109at2759"/>
<evidence type="ECO:0000313" key="7">
    <source>
        <dbReference type="EMBL" id="TKA45026.1"/>
    </source>
</evidence>
<dbReference type="Proteomes" id="UP000310066">
    <property type="component" value="Unassembled WGS sequence"/>
</dbReference>
<comment type="caution">
    <text evidence="7">The sequence shown here is derived from an EMBL/GenBank/DDBJ whole genome shotgun (WGS) entry which is preliminary data.</text>
</comment>
<feature type="region of interest" description="Disordered" evidence="5">
    <location>
        <begin position="1148"/>
        <end position="1173"/>
    </location>
</feature>
<dbReference type="Pfam" id="PF20654">
    <property type="entry name" value="Sec3_C-term"/>
    <property type="match status" value="1"/>
</dbReference>
<dbReference type="CDD" id="cd13315">
    <property type="entry name" value="PH_Sec3"/>
    <property type="match status" value="1"/>
</dbReference>
<proteinExistence type="inferred from homology"/>
<evidence type="ECO:0000256" key="3">
    <source>
        <dbReference type="ARBA" id="ARBA00022483"/>
    </source>
</evidence>
<feature type="region of interest" description="Disordered" evidence="5">
    <location>
        <begin position="799"/>
        <end position="884"/>
    </location>
</feature>
<protein>
    <recommendedName>
        <fullName evidence="6">Exocyst complex component Sec3 PIP2-binding N-terminal domain-containing protein</fullName>
    </recommendedName>
</protein>
<keyword evidence="4" id="KW-0175">Coiled coil</keyword>
<feature type="compositionally biased region" description="Basic and acidic residues" evidence="5">
    <location>
        <begin position="808"/>
        <end position="818"/>
    </location>
</feature>
<dbReference type="InterPro" id="IPR019160">
    <property type="entry name" value="Sec3_CC"/>
</dbReference>
<dbReference type="EMBL" id="NAJP01000013">
    <property type="protein sequence ID" value="TKA45026.1"/>
    <property type="molecule type" value="Genomic_DNA"/>
</dbReference>
<name>A0A4U0VAF7_9PEZI</name>
<feature type="region of interest" description="Disordered" evidence="5">
    <location>
        <begin position="543"/>
        <end position="777"/>
    </location>
</feature>
<evidence type="ECO:0000256" key="1">
    <source>
        <dbReference type="ARBA" id="ARBA00006518"/>
    </source>
</evidence>
<keyword evidence="2" id="KW-0813">Transport</keyword>
<evidence type="ECO:0000256" key="4">
    <source>
        <dbReference type="ARBA" id="ARBA00023054"/>
    </source>
</evidence>
<dbReference type="Gene3D" id="2.30.29.90">
    <property type="match status" value="1"/>
</dbReference>
<feature type="region of interest" description="Disordered" evidence="5">
    <location>
        <begin position="1"/>
        <end position="56"/>
    </location>
</feature>
<dbReference type="InterPro" id="IPR048628">
    <property type="entry name" value="Sec3_C"/>
</dbReference>
<evidence type="ECO:0000256" key="2">
    <source>
        <dbReference type="ARBA" id="ARBA00022448"/>
    </source>
</evidence>
<feature type="compositionally biased region" description="Polar residues" evidence="5">
    <location>
        <begin position="605"/>
        <end position="615"/>
    </location>
</feature>
<feature type="compositionally biased region" description="Polar residues" evidence="5">
    <location>
        <begin position="500"/>
        <end position="516"/>
    </location>
</feature>
<dbReference type="GO" id="GO:0005546">
    <property type="term" value="F:phosphatidylinositol-4,5-bisphosphate binding"/>
    <property type="evidence" value="ECO:0007669"/>
    <property type="project" value="TreeGrafter"/>
</dbReference>
<sequence length="1786" mass="193318">MSRNGYRNMSLTSAPQSMPAALPQSQPSQQHLNAPSQAPRSVSPSASSAMSRAERFEDEKRRLIASCFSKLDANGQLAESYITHIRITEDAVYPSAPPPPDSVESNKKPRLIIIAVRSTGRVRMHKARENNNGSFSIGKTWNLEEMSAIETFSSADSTTATAPPPPQSDMEAQHRQWAGSVGFTVTITKPYYWQAGTSKEKDFFIASAVKIYRKYTKGLAPELKGFDEKEKDAMLGTSRTQQPQTQQQLQQPSPMAGSLQSQQQAADVNPGMRAESRDTSPVAPPQPPFAQRPQSREESRYRQSPGPPPSIHDDHRPGSAVSGSRQLSETSAPSRWAPPPAQQVPRPFASQEHMRSQSPSAQARMQQRQDYPPRPQQQQQGLPMPPSLPSARSESPGGSSLASSLGVGRPQVRTASPPRDWRVQPQQTQTRELQHAPQAPSQQHQQSLQQPSPQQTNGTTATAGANLFAATRQRWMNNTQEQTQQDQRPLSPGAPRLPPIQTSQPISTSAQPNSAHPKTGASEASSAAFDFGDAVAVGAITSFWGPEPDTANAVPMTPPPLPVTRVEEPTSPATPERSTRRPQLHDTGPSITDSPTAELRPPPLRSSTGARTASADQGDGGGSLYGTPRDGGSALHSAQPTPWSEEPPEIIRPLAVRDKWRQSADGTRPLSSRGGPGMDTGGQLAMPGGFATTPSGPSPAGTPAAEVPNPLPTAAKAQADRDEGAAAMKRATDEQAEAAASAEREREQERSRLAAQEEAQAAADAEVEASYRPGLGPMIKKNAVRDKFKKAAITANAFKPRPGGAAEKIMKAKAERDASGSGAGGSVAFPSGEVVDGVSGFVPRPAPAPAPAPAVGGQDALTDGPREKEIQTPQQGIPAEAPKLQVTSPLTPVQKPLDSPGIMGLGLQGVQLTDDALPSGALGAQPATPEQLAQQEEAEAQAERDLLDQREIRAPQVKIKRRSASQNRKIAALGIDPALLEDKALDFEATLTDFGFFGPAALDPKSLHNMEADIRREQDRLGAGSWLSQTDAQREEKITAVEGLFDRAIAECDELEGLLTLYSVELGSLNEDVAFIEAQSQGLQVQSANQKGLVRELETLVETLSLDRMVLEPLRQGDLGDVQGGLMEVEGSLARLWRAMVTIDPSLQSGRRKKAQGRVGSDDGSSSEPLSGMRAVKEKKEVYEREAGAFVQRFVEFLDQQAFPEAFAGLKGKVMRPTSSGGPKRMTKEVFGDARMGLWVWGPVLLFVREMNAPGWGTALRVYSQKAGPVYGEAFRENLVGWKGAAKKSGQEEADLLFTTAEKDESGSVGGVAGVNAARKLTIKRSQTMARTLRTASGGKSPVERSRGQGQMMTSEVFGGAMDEMAPLISQEQNFIVELFHATSAETQDFAELVAATPPDQRQAKNLLMPRPTDPDREMAKQVTAVMEQLFGSFAQEMGVLLEWSIAGDPIQGVGVMACLSRHSFYLQESSQEFLLQLLEGLSSRLQNLWSKFVDEQVRAIEDTKVKVKKRKGVIGFMKTFPHFAAAVENVFSAVAREEYDKPGGEAMYDVRRLVDETYARINRAMFDSLKVIAKESPGAAGGPQQRIAGGAGAGEDPEDKEVLNYHILLIENMNHHVEEVDDGGKEGVLAEWRGKAMLERAEALEAYVGRVITRPLGKLLDFLDSTESLLALHPTNPLSLATRPSSSRKTARNLFAQYDVKEIRRGVDTLRKRIEKHFGDADEEVISRNLVALVGKECERAYERTIERMERLVREVWPPGEGEKGVEVEFGREDVRGAFKSLQRG</sequence>
<feature type="compositionally biased region" description="Basic and acidic residues" evidence="5">
    <location>
        <begin position="742"/>
        <end position="752"/>
    </location>
</feature>
<keyword evidence="3" id="KW-0268">Exocytosis</keyword>
<feature type="region of interest" description="Disordered" evidence="5">
    <location>
        <begin position="234"/>
        <end position="525"/>
    </location>
</feature>
<feature type="compositionally biased region" description="Polar residues" evidence="5">
    <location>
        <begin position="474"/>
        <end position="488"/>
    </location>
</feature>
<feature type="region of interest" description="Disordered" evidence="5">
    <location>
        <begin position="916"/>
        <end position="949"/>
    </location>
</feature>
<feature type="compositionally biased region" description="Low complexity" evidence="5">
    <location>
        <begin position="365"/>
        <end position="382"/>
    </location>
</feature>
<evidence type="ECO:0000256" key="5">
    <source>
        <dbReference type="SAM" id="MobiDB-lite"/>
    </source>
</evidence>
<accession>A0A4U0VAF7</accession>
<dbReference type="GO" id="GO:0000145">
    <property type="term" value="C:exocyst"/>
    <property type="evidence" value="ECO:0007669"/>
    <property type="project" value="InterPro"/>
</dbReference>
<feature type="domain" description="Exocyst complex component Sec3 PIP2-binding N-terminal" evidence="6">
    <location>
        <begin position="105"/>
        <end position="215"/>
    </location>
</feature>
<dbReference type="InterPro" id="IPR028258">
    <property type="entry name" value="Sec3-PIP2_bind"/>
</dbReference>
<feature type="compositionally biased region" description="Low complexity" evidence="5">
    <location>
        <begin position="691"/>
        <end position="705"/>
    </location>
</feature>
<feature type="compositionally biased region" description="Low complexity" evidence="5">
    <location>
        <begin position="13"/>
        <end position="51"/>
    </location>
</feature>
<evidence type="ECO:0000313" key="8">
    <source>
        <dbReference type="Proteomes" id="UP000310066"/>
    </source>
</evidence>
<dbReference type="GO" id="GO:0006893">
    <property type="term" value="P:Golgi to plasma membrane transport"/>
    <property type="evidence" value="ECO:0007669"/>
    <property type="project" value="TreeGrafter"/>
</dbReference>
<dbReference type="STRING" id="329885.A0A4U0VAF7"/>
<feature type="compositionally biased region" description="Low complexity" evidence="5">
    <location>
        <begin position="240"/>
        <end position="252"/>
    </location>
</feature>
<reference evidence="7 8" key="1">
    <citation type="submission" date="2017-03" db="EMBL/GenBank/DDBJ databases">
        <title>Genomes of endolithic fungi from Antarctica.</title>
        <authorList>
            <person name="Coleine C."/>
            <person name="Masonjones S."/>
            <person name="Stajich J.E."/>
        </authorList>
    </citation>
    <scope>NUCLEOTIDE SEQUENCE [LARGE SCALE GENOMIC DNA]</scope>
    <source>
        <strain evidence="7 8">CCFEE 5311</strain>
    </source>
</reference>
<feature type="compositionally biased region" description="Low complexity" evidence="5">
    <location>
        <begin position="753"/>
        <end position="770"/>
    </location>
</feature>
<dbReference type="PANTHER" id="PTHR16092">
    <property type="entry name" value="SEC3/SYNTAXIN-RELATED"/>
    <property type="match status" value="1"/>
</dbReference>
<feature type="compositionally biased region" description="Polar residues" evidence="5">
    <location>
        <begin position="1"/>
        <end position="12"/>
    </location>
</feature>
<comment type="similarity">
    <text evidence="1">Belongs to the SEC3 family.</text>
</comment>
<dbReference type="GO" id="GO:0006887">
    <property type="term" value="P:exocytosis"/>
    <property type="evidence" value="ECO:0007669"/>
    <property type="project" value="UniProtKB-KW"/>
</dbReference>